<reference evidence="4" key="2">
    <citation type="journal article" date="2017" name="Genome Announc.">
        <title>Genome sequences of Cyberlindnera fabianii 65, Pichia kudriavzevii 129, and Saccharomyces cerevisiae 131 isolated from fermented masau fruits in Zimbabwe.</title>
        <authorList>
            <person name="van Rijswijck I.M.H."/>
            <person name="Derks M.F.L."/>
            <person name="Abee T."/>
            <person name="de Ridder D."/>
            <person name="Smid E.J."/>
        </authorList>
    </citation>
    <scope>NUCLEOTIDE SEQUENCE [LARGE SCALE GENOMIC DNA]</scope>
    <source>
        <strain evidence="4">65</strain>
    </source>
</reference>
<dbReference type="Pfam" id="PF09462">
    <property type="entry name" value="Mus7"/>
    <property type="match status" value="1"/>
</dbReference>
<dbReference type="InterPro" id="IPR019021">
    <property type="entry name" value="Mms22"/>
</dbReference>
<dbReference type="EMBL" id="LK052916">
    <property type="protein sequence ID" value="CDR47377.1"/>
    <property type="molecule type" value="Genomic_DNA"/>
</dbReference>
<evidence type="ECO:0000313" key="2">
    <source>
        <dbReference type="EMBL" id="CDR47377.1"/>
    </source>
</evidence>
<proteinExistence type="predicted"/>
<evidence type="ECO:0000313" key="4">
    <source>
        <dbReference type="Proteomes" id="UP000189513"/>
    </source>
</evidence>
<feature type="compositionally biased region" description="Polar residues" evidence="1">
    <location>
        <begin position="502"/>
        <end position="515"/>
    </location>
</feature>
<evidence type="ECO:0000256" key="1">
    <source>
        <dbReference type="SAM" id="MobiDB-lite"/>
    </source>
</evidence>
<protein>
    <submittedName>
        <fullName evidence="2">CYFA0S31e01002g1_1</fullName>
    </submittedName>
</protein>
<feature type="compositionally biased region" description="Polar residues" evidence="1">
    <location>
        <begin position="176"/>
        <end position="190"/>
    </location>
</feature>
<dbReference type="Proteomes" id="UP000189513">
    <property type="component" value="Unassembled WGS sequence"/>
</dbReference>
<name>A0A061BDD4_CYBFA</name>
<dbReference type="GO" id="GO:0005634">
    <property type="term" value="C:nucleus"/>
    <property type="evidence" value="ECO:0007669"/>
    <property type="project" value="InterPro"/>
</dbReference>
<sequence>MSDNEGGGVVSDSEEEEQLVLSQARIIEALRRRGTRYVKRTGLVSGEIFDTIEQELSRNSSNMIFDDLFDDETDSVGSSGLNRLLHTVNANQQQQPEIHELEPDSHDTEAVYNNRGKRVRQRSFFQQHIYTIDAVSYTLRMDRDEATEYVKKHQELIDKHKEGNLRSYLRKLIGSNEKSSTKSVSKQPTQSKRKRAVIRDDDSQESQMIFSQDTFDPIAMDQQDLSDEEYTVGSDLSGSESEKDPVDGSDNEATDDSAGFTFRGRYYRNIEELSKGSRLPKSFFSMQLKRTPQSSVSIAKKRKVQEDRVGVARKKKKQHLPDSNNHPLEPIQEMSTIFTTGEDSQERGGDDFHRDFPQDDMAHALEDGPMFSDAQGTQEFYRVYEHQQDTSDNYLYDGFDDSAEAMEDYSSDFAMMLAPRERKTLKSPRTPSSGLKSTKGSSSRLKKRFQRKHAATSTSSTTRSAKATPYKRTKPRQRQSTLQGLPGVLNIDDSLGLPKSAHSPSRSKADTSSPRTRVPRKRVPQKKSFFIEPGSNYVVPRHAYTSTLVAESLGTEYAIIHKKVAANPHAINEDDVNVYDVDAPAVFINGFQSSNAYKCLFTDERVDVDHEYRVELGQRTIVLSRLMHNTSEKLKEFFDFLSDQSSLRSVPKDLLMESFYKVIEFCSGINVAEARQLVSIVDNFKVRLEDFIRRKGQLKDIDFFMLSLCYLLYFCSFKIFDANSMSAFDFILRAREVLTLFFEFLGYLDGPSLKKKLRQSGMLSESLSMLFLTHQDLTWSVIENAEMNDMESFMVICGRYRSGGPKWKVVRKVLSKHFNGRNFEMLRIDFGVIFDLVYGMDWKIDDSTLLSMYDILRDNKFGNVPGERSQYSILSESGEVNGDTMMNKYLSLLIRYGDTGGQFPGRFIEKIIPVSKAPSDIDALCNRLNILLALLRASHKPVDHMFSSLVLSCEFHAKIVVRAVLKASSTLINLNTSQNRETKVSFLSHIVERNVQKELFSEIWSNFLHQVNFSNLPPGTQKNLLKVVASFSSYKSFFKVNEKIVYDFAAGANDRKDLVFLRTTFEDLNPSLFPDLWCSLFGKIVKNGMDNWSRLIHQNNFQDAPRFYAFMLQTSGTAVYLLHKDRFILSLLEYLVGGNMSGSLNSFIRELSKVDPKLLSCKNVVVQTHRIQITINLIYNLLKCNSDNVRSRFLAVIVSFVKRECDEASRKNNQQYLQFARKVIEFINIYGFEYVRTSKVFEQLCIRFELTKRESEEDSRQLMNMRGNEGLKMLEEKLIDSFKSSFEFSEKISDAILAQRVKPFGPSEAVSESKVFMLGCLLSVHIELLPAFPSCWILLSELTKTLVRVLERDYNLNRVDMLCLMKVVRLLPFALTHRKTRFEGYEIMSLRNIYRILILMFYRLGGLNEMECFKQLTMPFTSSEAIYEAIFPDGPPLYLTKTPGFIKDMIVTANLTGHNRAPNTEKLKNEVDELFNLFVTSIESTKMTDEEIGIEE</sequence>
<evidence type="ECO:0000313" key="3">
    <source>
        <dbReference type="EMBL" id="ONH65864.1"/>
    </source>
</evidence>
<dbReference type="VEuPathDB" id="FungiDB:BON22_4393"/>
<reference evidence="2" key="1">
    <citation type="journal article" date="2014" name="Genome Announc.">
        <title>Genome sequence of the yeast Cyberlindnera fabianii (Hansenula fabianii).</title>
        <authorList>
            <person name="Freel K.C."/>
            <person name="Sarilar V."/>
            <person name="Neuveglise C."/>
            <person name="Devillers H."/>
            <person name="Friedrich A."/>
            <person name="Schacherer J."/>
        </authorList>
    </citation>
    <scope>NUCLEOTIDE SEQUENCE</scope>
    <source>
        <strain evidence="2">YJS4271</strain>
    </source>
</reference>
<reference evidence="3" key="3">
    <citation type="submission" date="2017-01" db="EMBL/GenBank/DDBJ databases">
        <authorList>
            <person name="Mah S.A."/>
            <person name="Swanson W.J."/>
            <person name="Moy G.W."/>
            <person name="Vacquier V.D."/>
        </authorList>
    </citation>
    <scope>NUCLEOTIDE SEQUENCE [LARGE SCALE GENOMIC DNA]</scope>
    <source>
        <strain evidence="3">65</strain>
    </source>
</reference>
<feature type="compositionally biased region" description="Low complexity" evidence="1">
    <location>
        <begin position="432"/>
        <end position="443"/>
    </location>
</feature>
<dbReference type="GO" id="GO:0006281">
    <property type="term" value="P:DNA repair"/>
    <property type="evidence" value="ECO:0007669"/>
    <property type="project" value="InterPro"/>
</dbReference>
<dbReference type="GO" id="GO:0031297">
    <property type="term" value="P:replication fork processing"/>
    <property type="evidence" value="ECO:0007669"/>
    <property type="project" value="InterPro"/>
</dbReference>
<keyword evidence="4" id="KW-1185">Reference proteome</keyword>
<feature type="region of interest" description="Disordered" evidence="1">
    <location>
        <begin position="421"/>
        <end position="524"/>
    </location>
</feature>
<organism evidence="2">
    <name type="scientific">Cyberlindnera fabianii</name>
    <name type="common">Yeast</name>
    <name type="synonym">Hansenula fabianii</name>
    <dbReference type="NCBI Taxonomy" id="36022"/>
    <lineage>
        <taxon>Eukaryota</taxon>
        <taxon>Fungi</taxon>
        <taxon>Dikarya</taxon>
        <taxon>Ascomycota</taxon>
        <taxon>Saccharomycotina</taxon>
        <taxon>Saccharomycetes</taxon>
        <taxon>Phaffomycetales</taxon>
        <taxon>Phaffomycetaceae</taxon>
        <taxon>Cyberlindnera</taxon>
    </lineage>
</organism>
<feature type="region of interest" description="Disordered" evidence="1">
    <location>
        <begin position="228"/>
        <end position="258"/>
    </location>
</feature>
<feature type="compositionally biased region" description="Low complexity" evidence="1">
    <location>
        <begin position="455"/>
        <end position="468"/>
    </location>
</feature>
<dbReference type="EMBL" id="MPUK01000009">
    <property type="protein sequence ID" value="ONH65864.1"/>
    <property type="molecule type" value="Genomic_DNA"/>
</dbReference>
<gene>
    <name evidence="3" type="ORF">BON22_4393</name>
    <name evidence="2" type="ORF">CYFA0S_31e01002g</name>
</gene>
<feature type="region of interest" description="Disordered" evidence="1">
    <location>
        <begin position="307"/>
        <end position="331"/>
    </location>
</feature>
<feature type="region of interest" description="Disordered" evidence="1">
    <location>
        <begin position="176"/>
        <end position="206"/>
    </location>
</feature>
<accession>A0A061BDD4</accession>
<feature type="compositionally biased region" description="Basic residues" evidence="1">
    <location>
        <begin position="444"/>
        <end position="454"/>
    </location>
</feature>
<dbReference type="OMA" id="IHFYQIA"/>
<dbReference type="OrthoDB" id="3981040at2759"/>